<dbReference type="AlphaFoldDB" id="A0A4V6PQN8"/>
<keyword evidence="3" id="KW-1185">Reference proteome</keyword>
<dbReference type="Proteomes" id="UP000295530">
    <property type="component" value="Unassembled WGS sequence"/>
</dbReference>
<comment type="caution">
    <text evidence="2">The sequence shown here is derived from an EMBL/GenBank/DDBJ whole genome shotgun (WGS) entry which is preliminary data.</text>
</comment>
<organism evidence="2 3">
    <name type="scientific">Scandinavium goeteborgense</name>
    <dbReference type="NCBI Taxonomy" id="1851514"/>
    <lineage>
        <taxon>Bacteria</taxon>
        <taxon>Pseudomonadati</taxon>
        <taxon>Pseudomonadota</taxon>
        <taxon>Gammaproteobacteria</taxon>
        <taxon>Enterobacterales</taxon>
        <taxon>Enterobacteriaceae</taxon>
        <taxon>Scandinavium</taxon>
    </lineage>
</organism>
<name>A0A4V6PQN8_SCAGO</name>
<evidence type="ECO:0000256" key="1">
    <source>
        <dbReference type="SAM" id="MobiDB-lite"/>
    </source>
</evidence>
<protein>
    <submittedName>
        <fullName evidence="2">Uncharacterized protein</fullName>
    </submittedName>
</protein>
<dbReference type="EMBL" id="SNVX01000016">
    <property type="protein sequence ID" value="TDN52562.1"/>
    <property type="molecule type" value="Genomic_DNA"/>
</dbReference>
<evidence type="ECO:0000313" key="3">
    <source>
        <dbReference type="Proteomes" id="UP000295530"/>
    </source>
</evidence>
<proteinExistence type="predicted"/>
<evidence type="ECO:0000313" key="2">
    <source>
        <dbReference type="EMBL" id="TDN52562.1"/>
    </source>
</evidence>
<sequence>MQKPSFSTGFRGPSRGENLNGLGGLRAESNRRTKRVNVHYSDNFSVREDANSVDALIALMTAFWISLTISHGNI</sequence>
<gene>
    <name evidence="2" type="ORF">EC847_11660</name>
</gene>
<accession>A0A4V6PQN8</accession>
<reference evidence="2 3" key="1">
    <citation type="submission" date="2019-03" db="EMBL/GenBank/DDBJ databases">
        <title>Genomic analyses of the natural microbiome of Caenorhabditis elegans.</title>
        <authorList>
            <person name="Samuel B."/>
        </authorList>
    </citation>
    <scope>NUCLEOTIDE SEQUENCE [LARGE SCALE GENOMIC DNA]</scope>
    <source>
        <strain evidence="2 3">BIGb0156</strain>
    </source>
</reference>
<feature type="region of interest" description="Disordered" evidence="1">
    <location>
        <begin position="1"/>
        <end position="30"/>
    </location>
</feature>